<gene>
    <name evidence="5" type="ORF">GPM918_LOCUS13493</name>
    <name evidence="4" type="ORF">OVA965_LOCUS7805</name>
    <name evidence="7" type="ORF">SRO942_LOCUS13493</name>
    <name evidence="6" type="ORF">TMI583_LOCUS7801</name>
</gene>
<dbReference type="Proteomes" id="UP000663829">
    <property type="component" value="Unassembled WGS sequence"/>
</dbReference>
<dbReference type="Proteomes" id="UP000682733">
    <property type="component" value="Unassembled WGS sequence"/>
</dbReference>
<dbReference type="Pfam" id="PF07714">
    <property type="entry name" value="PK_Tyr_Ser-Thr"/>
    <property type="match status" value="1"/>
</dbReference>
<dbReference type="AlphaFoldDB" id="A0A814GFV8"/>
<keyword evidence="8" id="KW-1185">Reference proteome</keyword>
<dbReference type="InterPro" id="IPR000719">
    <property type="entry name" value="Prot_kinase_dom"/>
</dbReference>
<dbReference type="EMBL" id="CAJOBC010003109">
    <property type="protein sequence ID" value="CAF3767467.1"/>
    <property type="molecule type" value="Genomic_DNA"/>
</dbReference>
<keyword evidence="2" id="KW-0067">ATP-binding</keyword>
<dbReference type="InterPro" id="IPR050198">
    <property type="entry name" value="Non-receptor_tyrosine_kinases"/>
</dbReference>
<dbReference type="EMBL" id="CAJOBA010002542">
    <property type="protein sequence ID" value="CAF3649295.1"/>
    <property type="molecule type" value="Genomic_DNA"/>
</dbReference>
<reference evidence="5" key="1">
    <citation type="submission" date="2021-02" db="EMBL/GenBank/DDBJ databases">
        <authorList>
            <person name="Nowell W R."/>
        </authorList>
    </citation>
    <scope>NUCLEOTIDE SEQUENCE</scope>
</reference>
<keyword evidence="1" id="KW-0547">Nucleotide-binding</keyword>
<dbReference type="InterPro" id="IPR008266">
    <property type="entry name" value="Tyr_kinase_AS"/>
</dbReference>
<protein>
    <recommendedName>
        <fullName evidence="3">Protein kinase domain-containing protein</fullName>
    </recommendedName>
</protein>
<dbReference type="EMBL" id="CAJNOQ010003109">
    <property type="protein sequence ID" value="CAF0995833.1"/>
    <property type="molecule type" value="Genomic_DNA"/>
</dbReference>
<feature type="domain" description="Protein kinase" evidence="3">
    <location>
        <begin position="130"/>
        <end position="410"/>
    </location>
</feature>
<comment type="caution">
    <text evidence="5">The sequence shown here is derived from an EMBL/GenBank/DDBJ whole genome shotgun (WGS) entry which is preliminary data.</text>
</comment>
<dbReference type="GO" id="GO:0005524">
    <property type="term" value="F:ATP binding"/>
    <property type="evidence" value="ECO:0007669"/>
    <property type="project" value="UniProtKB-KW"/>
</dbReference>
<dbReference type="InterPro" id="IPR001245">
    <property type="entry name" value="Ser-Thr/Tyr_kinase_cat_dom"/>
</dbReference>
<evidence type="ECO:0000313" key="4">
    <source>
        <dbReference type="EMBL" id="CAF0864487.1"/>
    </source>
</evidence>
<dbReference type="Proteomes" id="UP000677228">
    <property type="component" value="Unassembled WGS sequence"/>
</dbReference>
<proteinExistence type="predicted"/>
<name>A0A814GFV8_9BILA</name>
<dbReference type="PROSITE" id="PS00109">
    <property type="entry name" value="PROTEIN_KINASE_TYR"/>
    <property type="match status" value="1"/>
</dbReference>
<dbReference type="SUPFAM" id="SSF56112">
    <property type="entry name" value="Protein kinase-like (PK-like)"/>
    <property type="match status" value="1"/>
</dbReference>
<evidence type="ECO:0000313" key="7">
    <source>
        <dbReference type="EMBL" id="CAF3767467.1"/>
    </source>
</evidence>
<dbReference type="PROSITE" id="PS50011">
    <property type="entry name" value="PROTEIN_KINASE_DOM"/>
    <property type="match status" value="1"/>
</dbReference>
<dbReference type="GO" id="GO:0004672">
    <property type="term" value="F:protein kinase activity"/>
    <property type="evidence" value="ECO:0007669"/>
    <property type="project" value="InterPro"/>
</dbReference>
<organism evidence="5 8">
    <name type="scientific">Didymodactylos carnosus</name>
    <dbReference type="NCBI Taxonomy" id="1234261"/>
    <lineage>
        <taxon>Eukaryota</taxon>
        <taxon>Metazoa</taxon>
        <taxon>Spiralia</taxon>
        <taxon>Gnathifera</taxon>
        <taxon>Rotifera</taxon>
        <taxon>Eurotatoria</taxon>
        <taxon>Bdelloidea</taxon>
        <taxon>Philodinida</taxon>
        <taxon>Philodinidae</taxon>
        <taxon>Didymodactylos</taxon>
    </lineage>
</organism>
<dbReference type="Gene3D" id="3.30.200.20">
    <property type="entry name" value="Phosphorylase Kinase, domain 1"/>
    <property type="match status" value="1"/>
</dbReference>
<evidence type="ECO:0000256" key="2">
    <source>
        <dbReference type="ARBA" id="ARBA00022840"/>
    </source>
</evidence>
<evidence type="ECO:0000313" key="6">
    <source>
        <dbReference type="EMBL" id="CAF3649295.1"/>
    </source>
</evidence>
<evidence type="ECO:0000259" key="3">
    <source>
        <dbReference type="PROSITE" id="PS50011"/>
    </source>
</evidence>
<sequence length="410" mass="48206">MPELQSVEPSIVQRCLTFQTVGTYLIRYLCKNDELTSFIQPSLTSTCTVNNCIVFSVRCDESLHKCRVIHYRIPVNDTNLKPEYLTQLVGYYNKNVTQVMSAYWTHLEKELIISKSLVDKDKWRIDIRKFGMGVWIGAGKHNSSVCKQTSNKHQLNVFIKRYLKEKKDLMYCFNNEFKMLKDLCYFPIVQLYGQWSDDKYHYLILADGGKDLLSYCPLKAHTQKSAMRRVANIGFQISNAMIYLEKCLIVHRDLTASNVLVDKYGFIRIADFGHSMKLQEGKNNFTKSTEKFQYRWLAPECLPFPVETKEISHQQYNNYPIFSSKSDVWSLGITLIQLMIDQPKKPYFDIDQDIKLVEYVKINRLTHKCPTICSYDMYLVLKQCWAYDSKDRITFQSLQQKMFQLEKIHK</sequence>
<evidence type="ECO:0000256" key="1">
    <source>
        <dbReference type="ARBA" id="ARBA00022741"/>
    </source>
</evidence>
<accession>A0A814GFV8</accession>
<dbReference type="Proteomes" id="UP000681722">
    <property type="component" value="Unassembled WGS sequence"/>
</dbReference>
<dbReference type="EMBL" id="CAJNOK010002541">
    <property type="protein sequence ID" value="CAF0864487.1"/>
    <property type="molecule type" value="Genomic_DNA"/>
</dbReference>
<dbReference type="PANTHER" id="PTHR24418">
    <property type="entry name" value="TYROSINE-PROTEIN KINASE"/>
    <property type="match status" value="1"/>
</dbReference>
<dbReference type="OrthoDB" id="346907at2759"/>
<evidence type="ECO:0000313" key="8">
    <source>
        <dbReference type="Proteomes" id="UP000663829"/>
    </source>
</evidence>
<dbReference type="InterPro" id="IPR011009">
    <property type="entry name" value="Kinase-like_dom_sf"/>
</dbReference>
<dbReference type="Gene3D" id="1.10.510.10">
    <property type="entry name" value="Transferase(Phosphotransferase) domain 1"/>
    <property type="match status" value="1"/>
</dbReference>
<evidence type="ECO:0000313" key="5">
    <source>
        <dbReference type="EMBL" id="CAF0995833.1"/>
    </source>
</evidence>